<evidence type="ECO:0000313" key="5">
    <source>
        <dbReference type="EMBL" id="TXD34202.1"/>
    </source>
</evidence>
<dbReference type="AlphaFoldDB" id="A0A5C6X897"/>
<dbReference type="PANTHER" id="PTHR34069">
    <property type="entry name" value="3-OXOACYL-[ACYL-CARRIER-PROTEIN] SYNTHASE 3"/>
    <property type="match status" value="1"/>
</dbReference>
<dbReference type="SUPFAM" id="SSF53901">
    <property type="entry name" value="Thiolase-like"/>
    <property type="match status" value="1"/>
</dbReference>
<evidence type="ECO:0000313" key="6">
    <source>
        <dbReference type="Proteomes" id="UP000321412"/>
    </source>
</evidence>
<dbReference type="CDD" id="cd00830">
    <property type="entry name" value="KAS_III"/>
    <property type="match status" value="1"/>
</dbReference>
<protein>
    <submittedName>
        <fullName evidence="5">3-oxoacyl-ACP synthase III</fullName>
    </submittedName>
</protein>
<gene>
    <name evidence="5" type="ORF">FRC98_19055</name>
</gene>
<dbReference type="PANTHER" id="PTHR34069:SF3">
    <property type="entry name" value="ACYL-COA:ACYL-COA ALKYLTRANSFERASE"/>
    <property type="match status" value="1"/>
</dbReference>
<dbReference type="Pfam" id="PF08541">
    <property type="entry name" value="ACP_syn_III_C"/>
    <property type="match status" value="1"/>
</dbReference>
<dbReference type="InterPro" id="IPR013747">
    <property type="entry name" value="ACP_syn_III_C"/>
</dbReference>
<dbReference type="OrthoDB" id="9788274at2"/>
<proteinExistence type="predicted"/>
<evidence type="ECO:0000259" key="4">
    <source>
        <dbReference type="Pfam" id="PF08545"/>
    </source>
</evidence>
<sequence length="340" mass="36706">MKFENVAVAGLAEMRAPRAISSAEIESRLEPALKRAGLPTRGLIYQLTGIAERRVWPEGVMASVPAAMAGRRALERSGVEREKIGVLISTSVCRDFVEPSVASMVHRSLELGSHCLNFDVGNACLGFLNGIQIVGDMIERGSIDYGMVVNGESSLEVIEATIARLNQPDFPVEKMRDQLATLTLGSGAAAMVLGRRDFLSVDAPRVVGAVTESASEHNELCRGQRDWMETDAAMLLLRGVELGQKTFARATEELGWSPEVLDLVCAHQVSAVHMTRVAEALQLDRERFLKIYHDHGNVGPASIPIALAKAVGQGRVQRGDRVGLMGIGSGLNCSMMEIAF</sequence>
<evidence type="ECO:0000256" key="2">
    <source>
        <dbReference type="ARBA" id="ARBA00023315"/>
    </source>
</evidence>
<accession>A0A5C6X897</accession>
<reference evidence="5 6" key="1">
    <citation type="submission" date="2019-08" db="EMBL/GenBank/DDBJ databases">
        <title>Bradymonadales sp. TMQ4.</title>
        <authorList>
            <person name="Liang Q."/>
        </authorList>
    </citation>
    <scope>NUCLEOTIDE SEQUENCE [LARGE SCALE GENOMIC DNA]</scope>
    <source>
        <strain evidence="5 6">TMQ4</strain>
    </source>
</reference>
<evidence type="ECO:0000256" key="1">
    <source>
        <dbReference type="ARBA" id="ARBA00022679"/>
    </source>
</evidence>
<dbReference type="Pfam" id="PF08545">
    <property type="entry name" value="ACP_syn_III"/>
    <property type="match status" value="1"/>
</dbReference>
<dbReference type="GO" id="GO:0004315">
    <property type="term" value="F:3-oxoacyl-[acyl-carrier-protein] synthase activity"/>
    <property type="evidence" value="ECO:0007669"/>
    <property type="project" value="InterPro"/>
</dbReference>
<organism evidence="5 6">
    <name type="scientific">Lujinxingia vulgaris</name>
    <dbReference type="NCBI Taxonomy" id="2600176"/>
    <lineage>
        <taxon>Bacteria</taxon>
        <taxon>Deltaproteobacteria</taxon>
        <taxon>Bradymonadales</taxon>
        <taxon>Lujinxingiaceae</taxon>
        <taxon>Lujinxingia</taxon>
    </lineage>
</organism>
<evidence type="ECO:0000259" key="3">
    <source>
        <dbReference type="Pfam" id="PF08541"/>
    </source>
</evidence>
<dbReference type="GO" id="GO:0044550">
    <property type="term" value="P:secondary metabolite biosynthetic process"/>
    <property type="evidence" value="ECO:0007669"/>
    <property type="project" value="TreeGrafter"/>
</dbReference>
<dbReference type="Proteomes" id="UP000321412">
    <property type="component" value="Unassembled WGS sequence"/>
</dbReference>
<keyword evidence="2" id="KW-0012">Acyltransferase</keyword>
<feature type="domain" description="Beta-ketoacyl-[acyl-carrier-protein] synthase III C-terminal" evidence="3">
    <location>
        <begin position="252"/>
        <end position="334"/>
    </location>
</feature>
<keyword evidence="1" id="KW-0808">Transferase</keyword>
<dbReference type="NCBIfam" id="NF006720">
    <property type="entry name" value="PRK09258.1"/>
    <property type="match status" value="1"/>
</dbReference>
<comment type="caution">
    <text evidence="5">The sequence shown here is derived from an EMBL/GenBank/DDBJ whole genome shotgun (WGS) entry which is preliminary data.</text>
</comment>
<keyword evidence="6" id="KW-1185">Reference proteome</keyword>
<dbReference type="InterPro" id="IPR013751">
    <property type="entry name" value="ACP_syn_III_N"/>
</dbReference>
<dbReference type="InterPro" id="IPR016039">
    <property type="entry name" value="Thiolase-like"/>
</dbReference>
<name>A0A5C6X897_9DELT</name>
<dbReference type="GO" id="GO:0006633">
    <property type="term" value="P:fatty acid biosynthetic process"/>
    <property type="evidence" value="ECO:0007669"/>
    <property type="project" value="InterPro"/>
</dbReference>
<dbReference type="Gene3D" id="3.40.47.10">
    <property type="match status" value="2"/>
</dbReference>
<dbReference type="EMBL" id="VOSM01000015">
    <property type="protein sequence ID" value="TXD34202.1"/>
    <property type="molecule type" value="Genomic_DNA"/>
</dbReference>
<feature type="domain" description="Beta-ketoacyl-[acyl-carrier-protein] synthase III N-terminal" evidence="4">
    <location>
        <begin position="118"/>
        <end position="196"/>
    </location>
</feature>